<reference evidence="3 4" key="1">
    <citation type="submission" date="2024-03" db="EMBL/GenBank/DDBJ databases">
        <title>Two novel species of the genus Flavobacterium exhibiting potentially degradation of complex polysaccharides.</title>
        <authorList>
            <person name="Lian X."/>
        </authorList>
    </citation>
    <scope>NUCLEOTIDE SEQUENCE [LARGE SCALE GENOMIC DNA]</scope>
    <source>
        <strain evidence="4">j3</strain>
    </source>
</reference>
<gene>
    <name evidence="3" type="ORF">WFZ85_04610</name>
</gene>
<keyword evidence="4" id="KW-1185">Reference proteome</keyword>
<dbReference type="SMART" id="SM00867">
    <property type="entry name" value="YceI"/>
    <property type="match status" value="1"/>
</dbReference>
<dbReference type="PANTHER" id="PTHR34406:SF1">
    <property type="entry name" value="PROTEIN YCEI"/>
    <property type="match status" value="1"/>
</dbReference>
<evidence type="ECO:0000259" key="2">
    <source>
        <dbReference type="SMART" id="SM00867"/>
    </source>
</evidence>
<feature type="domain" description="Lipid/polyisoprenoid-binding YceI-like" evidence="2">
    <location>
        <begin position="21"/>
        <end position="178"/>
    </location>
</feature>
<keyword evidence="1" id="KW-0732">Signal</keyword>
<dbReference type="Pfam" id="PF04264">
    <property type="entry name" value="YceI"/>
    <property type="match status" value="1"/>
</dbReference>
<dbReference type="InterPro" id="IPR007372">
    <property type="entry name" value="Lipid/polyisoprenoid-bd_YceI"/>
</dbReference>
<name>A0ABU9N2C9_9FLAO</name>
<dbReference type="EMBL" id="JBCGDO010000004">
    <property type="protein sequence ID" value="MEM0541884.1"/>
    <property type="molecule type" value="Genomic_DNA"/>
</dbReference>
<feature type="chain" id="PRO_5045296154" evidence="1">
    <location>
        <begin position="22"/>
        <end position="182"/>
    </location>
</feature>
<feature type="signal peptide" evidence="1">
    <location>
        <begin position="1"/>
        <end position="21"/>
    </location>
</feature>
<comment type="caution">
    <text evidence="3">The sequence shown here is derived from an EMBL/GenBank/DDBJ whole genome shotgun (WGS) entry which is preliminary data.</text>
</comment>
<accession>A0ABU9N2C9</accession>
<evidence type="ECO:0000313" key="3">
    <source>
        <dbReference type="EMBL" id="MEM0541884.1"/>
    </source>
</evidence>
<dbReference type="SUPFAM" id="SSF101874">
    <property type="entry name" value="YceI-like"/>
    <property type="match status" value="1"/>
</dbReference>
<proteinExistence type="predicted"/>
<dbReference type="InterPro" id="IPR036761">
    <property type="entry name" value="TTHA0802/YceI-like_sf"/>
</dbReference>
<dbReference type="Proteomes" id="UP001460072">
    <property type="component" value="Unassembled WGS sequence"/>
</dbReference>
<organism evidence="3 4">
    <name type="scientific">Flavobacterium aureirubrum</name>
    <dbReference type="NCBI Taxonomy" id="3133147"/>
    <lineage>
        <taxon>Bacteria</taxon>
        <taxon>Pseudomonadati</taxon>
        <taxon>Bacteroidota</taxon>
        <taxon>Flavobacteriia</taxon>
        <taxon>Flavobacteriales</taxon>
        <taxon>Flavobacteriaceae</taxon>
        <taxon>Flavobacterium</taxon>
    </lineage>
</organism>
<evidence type="ECO:0000313" key="4">
    <source>
        <dbReference type="Proteomes" id="UP001460072"/>
    </source>
</evidence>
<dbReference type="PANTHER" id="PTHR34406">
    <property type="entry name" value="PROTEIN YCEI"/>
    <property type="match status" value="1"/>
</dbReference>
<sequence length="182" mass="19877">MKVIKIILITILMSTTTSAQKFIPIENDSKIKFAIKNFGLTVDGTFSGLTGTLTVNNESIEKSEIALSVNAASVNTENKARDKHLKNEDYFDVATHPLISFKSTKITKTTGLHKFVVVGNLTIKGITKPTEVVATITTKEGVKLIKGTFEVSRKTFKIGDRSMVLSDSVKLNVSISCKEVQP</sequence>
<protein>
    <submittedName>
        <fullName evidence="3">YceI family protein</fullName>
    </submittedName>
</protein>
<dbReference type="Gene3D" id="2.40.128.110">
    <property type="entry name" value="Lipid/polyisoprenoid-binding, YceI-like"/>
    <property type="match status" value="1"/>
</dbReference>
<evidence type="ECO:0000256" key="1">
    <source>
        <dbReference type="SAM" id="SignalP"/>
    </source>
</evidence>